<evidence type="ECO:0000259" key="6">
    <source>
        <dbReference type="Pfam" id="PF06803"/>
    </source>
</evidence>
<keyword evidence="2" id="KW-0812">Transmembrane</keyword>
<keyword evidence="4" id="KW-0472">Membrane</keyword>
<proteinExistence type="predicted"/>
<evidence type="ECO:0000256" key="1">
    <source>
        <dbReference type="ARBA" id="ARBA00004127"/>
    </source>
</evidence>
<dbReference type="InterPro" id="IPR010652">
    <property type="entry name" value="DUF1232"/>
</dbReference>
<name>A0A4R5VSV7_9BACI</name>
<comment type="caution">
    <text evidence="7">The sequence shown here is derived from an EMBL/GenBank/DDBJ whole genome shotgun (WGS) entry which is preliminary data.</text>
</comment>
<evidence type="ECO:0000256" key="5">
    <source>
        <dbReference type="SAM" id="Coils"/>
    </source>
</evidence>
<organism evidence="7 8">
    <name type="scientific">Bacillus salipaludis</name>
    <dbReference type="NCBI Taxonomy" id="2547811"/>
    <lineage>
        <taxon>Bacteria</taxon>
        <taxon>Bacillati</taxon>
        <taxon>Bacillota</taxon>
        <taxon>Bacilli</taxon>
        <taxon>Bacillales</taxon>
        <taxon>Bacillaceae</taxon>
        <taxon>Bacillus</taxon>
    </lineage>
</organism>
<dbReference type="Pfam" id="PF06803">
    <property type="entry name" value="DUF1232"/>
    <property type="match status" value="1"/>
</dbReference>
<keyword evidence="5" id="KW-0175">Coiled coil</keyword>
<evidence type="ECO:0000256" key="3">
    <source>
        <dbReference type="ARBA" id="ARBA00022989"/>
    </source>
</evidence>
<accession>A0A4R5VSV7</accession>
<dbReference type="AlphaFoldDB" id="A0A4R5VSV7"/>
<comment type="subcellular location">
    <subcellularLocation>
        <location evidence="1">Endomembrane system</location>
        <topology evidence="1">Multi-pass membrane protein</topology>
    </subcellularLocation>
</comment>
<reference evidence="7 8" key="1">
    <citation type="submission" date="2019-03" db="EMBL/GenBank/DDBJ databases">
        <title>Bacillus niacini sp. nov. a Nicotinate-Metabolizing Mesophile Isolated from Soil.</title>
        <authorList>
            <person name="Zhang G."/>
        </authorList>
    </citation>
    <scope>NUCLEOTIDE SEQUENCE [LARGE SCALE GENOMIC DNA]</scope>
    <source>
        <strain evidence="7 8">WN066</strain>
    </source>
</reference>
<dbReference type="GO" id="GO:0012505">
    <property type="term" value="C:endomembrane system"/>
    <property type="evidence" value="ECO:0007669"/>
    <property type="project" value="UniProtKB-SubCell"/>
</dbReference>
<evidence type="ECO:0000313" key="8">
    <source>
        <dbReference type="Proteomes" id="UP000295132"/>
    </source>
</evidence>
<evidence type="ECO:0000256" key="2">
    <source>
        <dbReference type="ARBA" id="ARBA00022692"/>
    </source>
</evidence>
<evidence type="ECO:0000256" key="4">
    <source>
        <dbReference type="ARBA" id="ARBA00023136"/>
    </source>
</evidence>
<evidence type="ECO:0000313" key="7">
    <source>
        <dbReference type="EMBL" id="TDK61785.1"/>
    </source>
</evidence>
<feature type="coiled-coil region" evidence="5">
    <location>
        <begin position="34"/>
        <end position="71"/>
    </location>
</feature>
<sequence>MASYGGILLFEIFKKKKKNELNTTQVELSQEEVLNEEELSLKELSIEESKIEELKMEAENMEEEDIQKHEKHYSNERLWKKVQKFSKKAGSSVVYAVLILYYTLQKPGIPLKVKATIAGALGYFILPIDLIPDVAIGVGYVDDLGILMAALFQVAMHIDDGIKKQAKEKLSDWFGDDVDTSEIDNKLK</sequence>
<dbReference type="EMBL" id="SMYO01000005">
    <property type="protein sequence ID" value="TDK61785.1"/>
    <property type="molecule type" value="Genomic_DNA"/>
</dbReference>
<dbReference type="Proteomes" id="UP000295132">
    <property type="component" value="Unassembled WGS sequence"/>
</dbReference>
<protein>
    <submittedName>
        <fullName evidence="7">DUF1232 domain-containing protein</fullName>
    </submittedName>
</protein>
<gene>
    <name evidence="7" type="ORF">E2K98_12925</name>
</gene>
<feature type="domain" description="DUF1232" evidence="6">
    <location>
        <begin position="113"/>
        <end position="148"/>
    </location>
</feature>
<keyword evidence="3" id="KW-1133">Transmembrane helix</keyword>